<dbReference type="Gene3D" id="1.20.1050.40">
    <property type="entry name" value="Endopeptidase. Chain P, domain 1"/>
    <property type="match status" value="1"/>
</dbReference>
<dbReference type="InterPro" id="IPR024080">
    <property type="entry name" value="Neurolysin/TOP_N"/>
</dbReference>
<gene>
    <name evidence="1" type="ORF">BP6252_09494</name>
</gene>
<accession>A0A3D8R2C3</accession>
<dbReference type="Proteomes" id="UP000256645">
    <property type="component" value="Unassembled WGS sequence"/>
</dbReference>
<protein>
    <submittedName>
        <fullName evidence="1">Uncharacterized protein</fullName>
    </submittedName>
</protein>
<comment type="caution">
    <text evidence="1">The sequence shown here is derived from an EMBL/GenBank/DDBJ whole genome shotgun (WGS) entry which is preliminary data.</text>
</comment>
<evidence type="ECO:0000313" key="1">
    <source>
        <dbReference type="EMBL" id="RDW68098.1"/>
    </source>
</evidence>
<name>A0A3D8R2C3_9HELO</name>
<dbReference type="OrthoDB" id="10423579at2759"/>
<evidence type="ECO:0000313" key="2">
    <source>
        <dbReference type="Proteomes" id="UP000256645"/>
    </source>
</evidence>
<sequence>MQHYYALLPRFDITPSALLVETEDIMSMTRQIRDSIVSSTIPSITTFANVVQPLIDRENASLCSLKIPLVFAIVSDDQEVRNASRAAEKLAVEPDTQELMDKIIALLVAVVAEKWREEKEKLAAQAE</sequence>
<keyword evidence="2" id="KW-1185">Reference proteome</keyword>
<dbReference type="AlphaFoldDB" id="A0A3D8R2C3"/>
<reference evidence="1 2" key="1">
    <citation type="journal article" date="2018" name="IMA Fungus">
        <title>IMA Genome-F 9: Draft genome sequence of Annulohypoxylon stygium, Aspergillus mulundensis, Berkeleyomyces basicola (syn. Thielaviopsis basicola), Ceratocystis smalleyi, two Cercospora beticola strains, Coleophoma cylindrospora, Fusarium fracticaudum, Phialophora cf. hyalina, and Morchella septimelata.</title>
        <authorList>
            <person name="Wingfield B.D."/>
            <person name="Bills G.F."/>
            <person name="Dong Y."/>
            <person name="Huang W."/>
            <person name="Nel W.J."/>
            <person name="Swalarsk-Parry B.S."/>
            <person name="Vaghefi N."/>
            <person name="Wilken P.M."/>
            <person name="An Z."/>
            <person name="de Beer Z.W."/>
            <person name="De Vos L."/>
            <person name="Chen L."/>
            <person name="Duong T.A."/>
            <person name="Gao Y."/>
            <person name="Hammerbacher A."/>
            <person name="Kikkert J.R."/>
            <person name="Li Y."/>
            <person name="Li H."/>
            <person name="Li K."/>
            <person name="Li Q."/>
            <person name="Liu X."/>
            <person name="Ma X."/>
            <person name="Naidoo K."/>
            <person name="Pethybridge S.J."/>
            <person name="Sun J."/>
            <person name="Steenkamp E.T."/>
            <person name="van der Nest M.A."/>
            <person name="van Wyk S."/>
            <person name="Wingfield M.J."/>
            <person name="Xiong C."/>
            <person name="Yue Q."/>
            <person name="Zhang X."/>
        </authorList>
    </citation>
    <scope>NUCLEOTIDE SEQUENCE [LARGE SCALE GENOMIC DNA]</scope>
    <source>
        <strain evidence="1 2">BP6252</strain>
    </source>
</reference>
<dbReference type="EMBL" id="PDLM01000010">
    <property type="protein sequence ID" value="RDW68098.1"/>
    <property type="molecule type" value="Genomic_DNA"/>
</dbReference>
<organism evidence="1 2">
    <name type="scientific">Coleophoma cylindrospora</name>
    <dbReference type="NCBI Taxonomy" id="1849047"/>
    <lineage>
        <taxon>Eukaryota</taxon>
        <taxon>Fungi</taxon>
        <taxon>Dikarya</taxon>
        <taxon>Ascomycota</taxon>
        <taxon>Pezizomycotina</taxon>
        <taxon>Leotiomycetes</taxon>
        <taxon>Helotiales</taxon>
        <taxon>Dermateaceae</taxon>
        <taxon>Coleophoma</taxon>
    </lineage>
</organism>
<proteinExistence type="predicted"/>